<protein>
    <submittedName>
        <fullName evidence="1">Uncharacterized protein</fullName>
    </submittedName>
</protein>
<proteinExistence type="predicted"/>
<evidence type="ECO:0000313" key="2">
    <source>
        <dbReference type="Proteomes" id="UP001610432"/>
    </source>
</evidence>
<gene>
    <name evidence="1" type="ORF">BJX67DRAFT_268651</name>
</gene>
<dbReference type="RefSeq" id="XP_070882015.1">
    <property type="nucleotide sequence ID" value="XM_071026476.1"/>
</dbReference>
<evidence type="ECO:0000313" key="1">
    <source>
        <dbReference type="EMBL" id="KAL2863036.1"/>
    </source>
</evidence>
<reference evidence="1 2" key="1">
    <citation type="submission" date="2024-07" db="EMBL/GenBank/DDBJ databases">
        <title>Section-level genome sequencing and comparative genomics of Aspergillus sections Usti and Cavernicolus.</title>
        <authorList>
            <consortium name="Lawrence Berkeley National Laboratory"/>
            <person name="Nybo J.L."/>
            <person name="Vesth T.C."/>
            <person name="Theobald S."/>
            <person name="Frisvad J.C."/>
            <person name="Larsen T.O."/>
            <person name="Kjaerboelling I."/>
            <person name="Rothschild-Mancinelli K."/>
            <person name="Lyhne E.K."/>
            <person name="Kogle M.E."/>
            <person name="Barry K."/>
            <person name="Clum A."/>
            <person name="Na H."/>
            <person name="Ledsgaard L."/>
            <person name="Lin J."/>
            <person name="Lipzen A."/>
            <person name="Kuo A."/>
            <person name="Riley R."/>
            <person name="Mondo S."/>
            <person name="Labutti K."/>
            <person name="Haridas S."/>
            <person name="Pangalinan J."/>
            <person name="Salamov A.A."/>
            <person name="Simmons B.A."/>
            <person name="Magnuson J.K."/>
            <person name="Chen J."/>
            <person name="Drula E."/>
            <person name="Henrissat B."/>
            <person name="Wiebenga A."/>
            <person name="Lubbers R.J."/>
            <person name="Gomes A.C."/>
            <person name="Macurrencykelacurrency M.R."/>
            <person name="Stajich J."/>
            <person name="Grigoriev I.V."/>
            <person name="Mortensen U.H."/>
            <person name="De Vries R.P."/>
            <person name="Baker S.E."/>
            <person name="Andersen M.R."/>
        </authorList>
    </citation>
    <scope>NUCLEOTIDE SEQUENCE [LARGE SCALE GENOMIC DNA]</scope>
    <source>
        <strain evidence="1 2">CBS 449.75</strain>
    </source>
</reference>
<sequence length="203" mass="23056">MNVDIFVRHPLLRVGSPAASFHPHFAMRWWMDIGMVGRIITTACPNLLFCMTTQTTSEIYHSTSTGSTTPEDFEWMFWLTGELFRFSAGNSRHQGGAGISPTHALLWNGKALNFLSDSIATQASYPAFSDDPLSDRSSFLNSFKPLFSPALLIAAIRRTIQKNSIIFRCYRKTQEAVVITSSLEREYRIPRVFYRCVYPSKNQ</sequence>
<dbReference type="EMBL" id="JBFXLQ010000057">
    <property type="protein sequence ID" value="KAL2863036.1"/>
    <property type="molecule type" value="Genomic_DNA"/>
</dbReference>
<name>A0ABR4LF14_9EURO</name>
<accession>A0ABR4LF14</accession>
<keyword evidence="2" id="KW-1185">Reference proteome</keyword>
<dbReference type="Proteomes" id="UP001610432">
    <property type="component" value="Unassembled WGS sequence"/>
</dbReference>
<organism evidence="1 2">
    <name type="scientific">Aspergillus lucknowensis</name>
    <dbReference type="NCBI Taxonomy" id="176173"/>
    <lineage>
        <taxon>Eukaryota</taxon>
        <taxon>Fungi</taxon>
        <taxon>Dikarya</taxon>
        <taxon>Ascomycota</taxon>
        <taxon>Pezizomycotina</taxon>
        <taxon>Eurotiomycetes</taxon>
        <taxon>Eurotiomycetidae</taxon>
        <taxon>Eurotiales</taxon>
        <taxon>Aspergillaceae</taxon>
        <taxon>Aspergillus</taxon>
        <taxon>Aspergillus subgen. Nidulantes</taxon>
    </lineage>
</organism>
<dbReference type="GeneID" id="98141548"/>
<comment type="caution">
    <text evidence="1">The sequence shown here is derived from an EMBL/GenBank/DDBJ whole genome shotgun (WGS) entry which is preliminary data.</text>
</comment>